<keyword evidence="2" id="KW-1185">Reference proteome</keyword>
<sequence>MIAFFTTNPTIVKRVFILPGISDHDNVQIQVNTSVRTLFQKPRTMYLYKKSNWDRMIQELVAYHQEMLESDLLEREIELIVNIVNRGT</sequence>
<reference evidence="1" key="1">
    <citation type="submission" date="2022-11" db="EMBL/GenBank/DDBJ databases">
        <title>Centuries of genome instability and evolution in soft-shell clam transmissible cancer (bioRxiv).</title>
        <authorList>
            <person name="Hart S.F.M."/>
            <person name="Yonemitsu M.A."/>
            <person name="Giersch R.M."/>
            <person name="Beal B.F."/>
            <person name="Arriagada G."/>
            <person name="Davis B.W."/>
            <person name="Ostrander E.A."/>
            <person name="Goff S.P."/>
            <person name="Metzger M.J."/>
        </authorList>
    </citation>
    <scope>NUCLEOTIDE SEQUENCE</scope>
    <source>
        <strain evidence="1">MELC-2E11</strain>
        <tissue evidence="1">Siphon/mantle</tissue>
    </source>
</reference>
<protein>
    <submittedName>
        <fullName evidence="1">Uncharacterized protein</fullName>
    </submittedName>
</protein>
<dbReference type="EMBL" id="CP111022">
    <property type="protein sequence ID" value="WAR19808.1"/>
    <property type="molecule type" value="Genomic_DNA"/>
</dbReference>
<evidence type="ECO:0000313" key="2">
    <source>
        <dbReference type="Proteomes" id="UP001164746"/>
    </source>
</evidence>
<accession>A0ABY7FGG0</accession>
<proteinExistence type="predicted"/>
<organism evidence="1 2">
    <name type="scientific">Mya arenaria</name>
    <name type="common">Soft-shell clam</name>
    <dbReference type="NCBI Taxonomy" id="6604"/>
    <lineage>
        <taxon>Eukaryota</taxon>
        <taxon>Metazoa</taxon>
        <taxon>Spiralia</taxon>
        <taxon>Lophotrochozoa</taxon>
        <taxon>Mollusca</taxon>
        <taxon>Bivalvia</taxon>
        <taxon>Autobranchia</taxon>
        <taxon>Heteroconchia</taxon>
        <taxon>Euheterodonta</taxon>
        <taxon>Imparidentia</taxon>
        <taxon>Neoheterodontei</taxon>
        <taxon>Myida</taxon>
        <taxon>Myoidea</taxon>
        <taxon>Myidae</taxon>
        <taxon>Mya</taxon>
    </lineage>
</organism>
<name>A0ABY7FGG0_MYAAR</name>
<dbReference type="Proteomes" id="UP001164746">
    <property type="component" value="Chromosome 11"/>
</dbReference>
<evidence type="ECO:0000313" key="1">
    <source>
        <dbReference type="EMBL" id="WAR19808.1"/>
    </source>
</evidence>
<gene>
    <name evidence="1" type="ORF">MAR_001646</name>
</gene>